<dbReference type="Proteomes" id="UP000834106">
    <property type="component" value="Chromosome 1"/>
</dbReference>
<organism evidence="1 2">
    <name type="scientific">Fraxinus pennsylvanica</name>
    <dbReference type="NCBI Taxonomy" id="56036"/>
    <lineage>
        <taxon>Eukaryota</taxon>
        <taxon>Viridiplantae</taxon>
        <taxon>Streptophyta</taxon>
        <taxon>Embryophyta</taxon>
        <taxon>Tracheophyta</taxon>
        <taxon>Spermatophyta</taxon>
        <taxon>Magnoliopsida</taxon>
        <taxon>eudicotyledons</taxon>
        <taxon>Gunneridae</taxon>
        <taxon>Pentapetalae</taxon>
        <taxon>asterids</taxon>
        <taxon>lamiids</taxon>
        <taxon>Lamiales</taxon>
        <taxon>Oleaceae</taxon>
        <taxon>Oleeae</taxon>
        <taxon>Fraxinus</taxon>
    </lineage>
</organism>
<protein>
    <submittedName>
        <fullName evidence="1">Uncharacterized protein</fullName>
    </submittedName>
</protein>
<dbReference type="PANTHER" id="PTHR33526:SF13">
    <property type="entry name" value="TYROSINE-PROTEIN PHOSPHATASE 3-LIKE"/>
    <property type="match status" value="1"/>
</dbReference>
<dbReference type="InterPro" id="IPR016972">
    <property type="entry name" value="UCP031279"/>
</dbReference>
<name>A0AAD1YRE5_9LAMI</name>
<reference evidence="1" key="1">
    <citation type="submission" date="2023-05" db="EMBL/GenBank/DDBJ databases">
        <authorList>
            <person name="Huff M."/>
        </authorList>
    </citation>
    <scope>NUCLEOTIDE SEQUENCE</scope>
</reference>
<dbReference type="PIRSF" id="PIRSF031279">
    <property type="entry name" value="UCP031279"/>
    <property type="match status" value="1"/>
</dbReference>
<proteinExistence type="predicted"/>
<dbReference type="AlphaFoldDB" id="A0AAD1YRE5"/>
<evidence type="ECO:0000313" key="1">
    <source>
        <dbReference type="EMBL" id="CAI9753502.1"/>
    </source>
</evidence>
<gene>
    <name evidence="1" type="ORF">FPE_LOCUS933</name>
</gene>
<sequence length="206" mass="22983">MKAKAGNQNRFLRIISIPIRALGKARDFYVKSMTDYADRVSYGNVMAGPGTGQAPTLPKSFSVHTTRSYENGDINELIRASSARSSGSTVDLDLYLQKQMQMKPPSSGSMVSRAMPRSRTVVMGRIDEDRPCNYSGENNVNKKMQMKPSSSGSMVSRAMPRSRTVVMGRIDEDRPCNYSGENNVNKKVELMYPRSRSHAVPRQTVY</sequence>
<dbReference type="EMBL" id="OU503036">
    <property type="protein sequence ID" value="CAI9753502.1"/>
    <property type="molecule type" value="Genomic_DNA"/>
</dbReference>
<keyword evidence="2" id="KW-1185">Reference proteome</keyword>
<accession>A0AAD1YRE5</accession>
<dbReference type="PANTHER" id="PTHR33526">
    <property type="entry name" value="OS07G0123800 PROTEIN"/>
    <property type="match status" value="1"/>
</dbReference>
<evidence type="ECO:0000313" key="2">
    <source>
        <dbReference type="Proteomes" id="UP000834106"/>
    </source>
</evidence>